<name>O29656_ARCFU</name>
<protein>
    <submittedName>
        <fullName evidence="2">Dolichol phosphate mannose synthase, putative</fullName>
    </submittedName>
</protein>
<dbReference type="Pfam" id="PF00535">
    <property type="entry name" value="Glycos_transf_2"/>
    <property type="match status" value="1"/>
</dbReference>
<dbReference type="InterPro" id="IPR029044">
    <property type="entry name" value="Nucleotide-diphossugar_trans"/>
</dbReference>
<dbReference type="SUPFAM" id="SSF53448">
    <property type="entry name" value="Nucleotide-diphospho-sugar transferases"/>
    <property type="match status" value="1"/>
</dbReference>
<organism evidence="2 3">
    <name type="scientific">Archaeoglobus fulgidus (strain ATCC 49558 / DSM 4304 / JCM 9628 / NBRC 100126 / VC-16)</name>
    <dbReference type="NCBI Taxonomy" id="224325"/>
    <lineage>
        <taxon>Archaea</taxon>
        <taxon>Methanobacteriati</taxon>
        <taxon>Methanobacteriota</taxon>
        <taxon>Archaeoglobi</taxon>
        <taxon>Archaeoglobales</taxon>
        <taxon>Archaeoglobaceae</taxon>
        <taxon>Archaeoglobus</taxon>
    </lineage>
</organism>
<dbReference type="Gene3D" id="3.90.550.10">
    <property type="entry name" value="Spore Coat Polysaccharide Biosynthesis Protein SpsA, Chain A"/>
    <property type="match status" value="1"/>
</dbReference>
<dbReference type="PIR" id="G69324">
    <property type="entry name" value="G69324"/>
</dbReference>
<sequence>MSAIIGAPINSKTAYILDKFLKNQEEIQKHSATKVKTIFASEDITFAEKLKKILQKYDLNHEIITSKPNRPKNAKNRIWNIVSARNAIREYFLKSKAEYLIFMDADMIFEPEIVNKLIKIAEKGYDVVYNAYLDRGNPNGINLTGFGGTLIKRWVIEKVKFRCKEKIGRVIDEGVFFEFDLVKIGARVYRGFIAYSEHHDPKRPPSICHPRKLSFSERIRNDIRFRFVFHAISIPLCYDILWNVSMMLKR</sequence>
<evidence type="ECO:0000259" key="1">
    <source>
        <dbReference type="Pfam" id="PF00535"/>
    </source>
</evidence>
<dbReference type="KEGG" id="afu:AF_0599"/>
<dbReference type="PaxDb" id="224325-AF_0599"/>
<dbReference type="EnsemblBacteria" id="AAB90635">
    <property type="protein sequence ID" value="AAB90635"/>
    <property type="gene ID" value="AF_0599"/>
</dbReference>
<dbReference type="EMBL" id="AE000782">
    <property type="protein sequence ID" value="AAB90635.1"/>
    <property type="molecule type" value="Genomic_DNA"/>
</dbReference>
<evidence type="ECO:0000313" key="3">
    <source>
        <dbReference type="Proteomes" id="UP000002199"/>
    </source>
</evidence>
<feature type="domain" description="Glycosyltransferase 2-like" evidence="1">
    <location>
        <begin position="86"/>
        <end position="133"/>
    </location>
</feature>
<dbReference type="STRING" id="224325.AF_0599"/>
<keyword evidence="3" id="KW-1185">Reference proteome</keyword>
<dbReference type="GeneID" id="1483816"/>
<dbReference type="CAZy" id="GT2">
    <property type="family name" value="Glycosyltransferase Family 2"/>
</dbReference>
<dbReference type="Proteomes" id="UP000002199">
    <property type="component" value="Chromosome"/>
</dbReference>
<proteinExistence type="predicted"/>
<dbReference type="AlphaFoldDB" id="O29656"/>
<dbReference type="HOGENOM" id="CLU_1109468_0_0_2"/>
<reference evidence="2 3" key="1">
    <citation type="journal article" date="1997" name="Nature">
        <title>The complete genome sequence of the hyperthermophilic, sulphate-reducing archaeon Archaeoglobus fulgidus.</title>
        <authorList>
            <person name="Klenk H.P."/>
            <person name="Clayton R.A."/>
            <person name="Tomb J."/>
            <person name="White O."/>
            <person name="Nelson K.E."/>
            <person name="Ketchum K.A."/>
            <person name="Dodson R.J."/>
            <person name="Gwinn M."/>
            <person name="Hickey E.K."/>
            <person name="Peterson J.D."/>
            <person name="Richardson D.L."/>
            <person name="Kerlavage A.R."/>
            <person name="Graham D.E."/>
            <person name="Kyrpides N.C."/>
            <person name="Fleischmann R.D."/>
            <person name="Quackenbush J."/>
            <person name="Lee N.H."/>
            <person name="Sutton G.G."/>
            <person name="Gill S."/>
            <person name="Kirkness E.F."/>
            <person name="Dougherty B.A."/>
            <person name="McKenney K."/>
            <person name="Adams M.D."/>
            <person name="Loftus B."/>
            <person name="Peterson S."/>
            <person name="Reich C.I."/>
            <person name="McNeil L.K."/>
            <person name="Badger J.H."/>
            <person name="Glodek A."/>
            <person name="Zhou L."/>
            <person name="Overbeek R."/>
            <person name="Gocayne J.D."/>
            <person name="Weidman J.F."/>
            <person name="McDonald L."/>
            <person name="Utterback T."/>
            <person name="Cotton M.D."/>
            <person name="Spriggs T."/>
            <person name="Artiach P."/>
            <person name="Kaine B.P."/>
            <person name="Sykes S.M."/>
            <person name="Sadow P.W."/>
            <person name="D'Andrea K.P."/>
            <person name="Bowman C."/>
            <person name="Fujii C."/>
            <person name="Garland S.A."/>
            <person name="Mason T.M."/>
            <person name="Olsen G.J."/>
            <person name="Fraser C.M."/>
            <person name="Smith H.O."/>
            <person name="Woese C.R."/>
            <person name="Venter J.C."/>
        </authorList>
    </citation>
    <scope>NUCLEOTIDE SEQUENCE [LARGE SCALE GENOMIC DNA]</scope>
    <source>
        <strain evidence="3">ATCC 49558 / DSM 4304 / JCM 9628 / NBRC 100126 / VC-16</strain>
    </source>
</reference>
<evidence type="ECO:0000313" key="2">
    <source>
        <dbReference type="EMBL" id="AAB90635.1"/>
    </source>
</evidence>
<dbReference type="RefSeq" id="WP_010878103.1">
    <property type="nucleotide sequence ID" value="NC_000917.1"/>
</dbReference>
<dbReference type="eggNOG" id="arCOG00894">
    <property type="taxonomic scope" value="Archaea"/>
</dbReference>
<gene>
    <name evidence="2" type="ordered locus">AF_0599</name>
</gene>
<dbReference type="OrthoDB" id="376067at2157"/>
<dbReference type="InterPro" id="IPR001173">
    <property type="entry name" value="Glyco_trans_2-like"/>
</dbReference>
<accession>O29656</accession>